<evidence type="ECO:0000256" key="6">
    <source>
        <dbReference type="ARBA" id="ARBA00023316"/>
    </source>
</evidence>
<comment type="caution">
    <text evidence="9">The sequence shown here is derived from an EMBL/GenBank/DDBJ whole genome shotgun (WGS) entry which is preliminary data.</text>
</comment>
<keyword evidence="10" id="KW-1185">Reference proteome</keyword>
<evidence type="ECO:0000256" key="1">
    <source>
        <dbReference type="ARBA" id="ARBA00010333"/>
    </source>
</evidence>
<dbReference type="SUPFAM" id="SSF53850">
    <property type="entry name" value="Periplasmic binding protein-like II"/>
    <property type="match status" value="1"/>
</dbReference>
<dbReference type="InterPro" id="IPR023346">
    <property type="entry name" value="Lysozyme-like_dom_sf"/>
</dbReference>
<dbReference type="SMART" id="SM00062">
    <property type="entry name" value="PBPb"/>
    <property type="match status" value="1"/>
</dbReference>
<accession>A0ABV4TUY0</accession>
<dbReference type="InterPro" id="IPR008258">
    <property type="entry name" value="Transglycosylase_SLT_dom_1"/>
</dbReference>
<comment type="subcellular location">
    <subcellularLocation>
        <location evidence="7">Cell outer membrane</location>
        <topology evidence="7">Peripheral membrane protein</topology>
    </subcellularLocation>
    <text evidence="7">Attached to the inner leaflet of the outer membrane.</text>
</comment>
<organism evidence="9 10">
    <name type="scientific">Thiohalorhabdus methylotrophus</name>
    <dbReference type="NCBI Taxonomy" id="3242694"/>
    <lineage>
        <taxon>Bacteria</taxon>
        <taxon>Pseudomonadati</taxon>
        <taxon>Pseudomonadota</taxon>
        <taxon>Gammaproteobacteria</taxon>
        <taxon>Thiohalorhabdales</taxon>
        <taxon>Thiohalorhabdaceae</taxon>
        <taxon>Thiohalorhabdus</taxon>
    </lineage>
</organism>
<dbReference type="PANTHER" id="PTHR35936:SF32">
    <property type="entry name" value="MEMBRANE-BOUND LYTIC MUREIN TRANSGLYCOSYLASE F"/>
    <property type="match status" value="1"/>
</dbReference>
<evidence type="ECO:0000313" key="9">
    <source>
        <dbReference type="EMBL" id="MFA9461140.1"/>
    </source>
</evidence>
<dbReference type="Gene3D" id="3.40.190.10">
    <property type="entry name" value="Periplasmic binding protein-like II"/>
    <property type="match status" value="2"/>
</dbReference>
<sequence length="481" mass="54806">MGRTLKRAARWLGRPCFGGLWLLTGSAAVLTGCGGGDGGPHGEGALERIRASGELRVLTRNSPTTYYYGREGETGLEYDLARKLAEELGVELHITVIDDMVSLLDALEAGEGHIAAAGITRTRSREARFDFGPTYQKVRQQVVCKRGGAVPDAWEELPEVDLLVLAGTSYVERLREVKQVVHGLEWRTTSELSMEQVLLQLRKGEADCTVADSNIVAVNQRYYPDLTVAFSLSEDQELAWALPRGSTELQARLRRWFASLKEEHELAALRERYYGHIKLFDYVDIATFQQRIRNRLPEYMGLFKKVAAKYPFNWRLLAAQAYQESHWRPRAESPTGVRGMMMLTLTTARSLGIEDRIHVENSIRGGAEYLQRMFERLPDSIRQPDRTWIALAAYNVGMGHVWDARRLARRFDRDPDSWNALKEMLPLLSQRKYYKDLPYGYARGMEPVQYVQRIRQYRAILAKQFREEDAKTARTKASGPS</sequence>
<keyword evidence="4 7" id="KW-0998">Cell outer membrane</keyword>
<feature type="domain" description="Solute-binding protein family 3/N-terminal" evidence="8">
    <location>
        <begin position="54"/>
        <end position="277"/>
    </location>
</feature>
<proteinExistence type="inferred from homology"/>
<dbReference type="SUPFAM" id="SSF53955">
    <property type="entry name" value="Lysozyme-like"/>
    <property type="match status" value="1"/>
</dbReference>
<keyword evidence="6 7" id="KW-0961">Cell wall biogenesis/degradation</keyword>
<dbReference type="Proteomes" id="UP001575181">
    <property type="component" value="Unassembled WGS sequence"/>
</dbReference>
<evidence type="ECO:0000256" key="5">
    <source>
        <dbReference type="ARBA" id="ARBA00023239"/>
    </source>
</evidence>
<dbReference type="EC" id="4.2.2.n1" evidence="7"/>
<evidence type="ECO:0000256" key="2">
    <source>
        <dbReference type="ARBA" id="ARBA00022729"/>
    </source>
</evidence>
<name>A0ABV4TUY0_9GAMM</name>
<feature type="active site" evidence="7">
    <location>
        <position position="324"/>
    </location>
</feature>
<evidence type="ECO:0000256" key="7">
    <source>
        <dbReference type="HAMAP-Rule" id="MF_02016"/>
    </source>
</evidence>
<feature type="region of interest" description="LT domain" evidence="7">
    <location>
        <begin position="278"/>
        <end position="481"/>
    </location>
</feature>
<comment type="similarity">
    <text evidence="7">In the C-terminal section; belongs to the transglycosylase Slt family.</text>
</comment>
<dbReference type="PROSITE" id="PS51257">
    <property type="entry name" value="PROKAR_LIPOPROTEIN"/>
    <property type="match status" value="1"/>
</dbReference>
<evidence type="ECO:0000256" key="3">
    <source>
        <dbReference type="ARBA" id="ARBA00023136"/>
    </source>
</evidence>
<keyword evidence="2 7" id="KW-0732">Signal</keyword>
<dbReference type="GO" id="GO:0016829">
    <property type="term" value="F:lyase activity"/>
    <property type="evidence" value="ECO:0007669"/>
    <property type="project" value="UniProtKB-KW"/>
</dbReference>
<comment type="domain">
    <text evidence="7">The N-terminal domain does not have lytic activity and probably modulates enzymatic activity. The C-terminal domain is the catalytic active domain.</text>
</comment>
<protein>
    <recommendedName>
        <fullName evidence="7">Membrane-bound lytic murein transglycosylase F</fullName>
        <ecNumber evidence="7">4.2.2.n1</ecNumber>
    </recommendedName>
    <alternativeName>
        <fullName evidence="7">Murein lyase F</fullName>
    </alternativeName>
</protein>
<dbReference type="HAMAP" id="MF_02016">
    <property type="entry name" value="MltF"/>
    <property type="match status" value="1"/>
</dbReference>
<keyword evidence="5 7" id="KW-0456">Lyase</keyword>
<dbReference type="Pfam" id="PF00497">
    <property type="entry name" value="SBP_bac_3"/>
    <property type="match status" value="1"/>
</dbReference>
<dbReference type="InterPro" id="IPR023703">
    <property type="entry name" value="MltF"/>
</dbReference>
<dbReference type="Gene3D" id="1.10.530.10">
    <property type="match status" value="1"/>
</dbReference>
<dbReference type="EMBL" id="JBGUAW010000006">
    <property type="protein sequence ID" value="MFA9461140.1"/>
    <property type="molecule type" value="Genomic_DNA"/>
</dbReference>
<dbReference type="CDD" id="cd01009">
    <property type="entry name" value="PBP2_YfhD_N"/>
    <property type="match status" value="1"/>
</dbReference>
<evidence type="ECO:0000259" key="8">
    <source>
        <dbReference type="SMART" id="SM00062"/>
    </source>
</evidence>
<dbReference type="Pfam" id="PF01464">
    <property type="entry name" value="SLT"/>
    <property type="match status" value="1"/>
</dbReference>
<dbReference type="CDD" id="cd13403">
    <property type="entry name" value="MLTF-like"/>
    <property type="match status" value="1"/>
</dbReference>
<dbReference type="NCBIfam" id="NF008112">
    <property type="entry name" value="PRK10859.1"/>
    <property type="match status" value="1"/>
</dbReference>
<evidence type="ECO:0000256" key="4">
    <source>
        <dbReference type="ARBA" id="ARBA00023237"/>
    </source>
</evidence>
<comment type="similarity">
    <text evidence="7">In the N-terminal section; belongs to the bacterial solute-binding protein 3 family.</text>
</comment>
<comment type="similarity">
    <text evidence="1">Belongs to the bacterial solute-binding protein 3 family.</text>
</comment>
<comment type="caution">
    <text evidence="7">Lacks conserved residue(s) required for the propagation of feature annotation.</text>
</comment>
<evidence type="ECO:0000313" key="10">
    <source>
        <dbReference type="Proteomes" id="UP001575181"/>
    </source>
</evidence>
<dbReference type="RefSeq" id="WP_373655926.1">
    <property type="nucleotide sequence ID" value="NZ_JBGUAW010000006.1"/>
</dbReference>
<comment type="function">
    <text evidence="7">Murein-degrading enzyme that degrades murein glycan strands and insoluble, high-molecular weight murein sacculi, with the concomitant formation of a 1,6-anhydromuramoyl product. Lytic transglycosylases (LTs) play an integral role in the metabolism of the peptidoglycan (PG) sacculus. Their lytic action creates space within the PG sacculus to allow for its expansion as well as for the insertion of various structures such as secretion systems and flagella.</text>
</comment>
<comment type="catalytic activity">
    <reaction evidence="7">
        <text>Exolytic cleavage of the (1-&gt;4)-beta-glycosidic linkage between N-acetylmuramic acid (MurNAc) and N-acetylglucosamine (GlcNAc) residues in peptidoglycan, from either the reducing or the non-reducing ends of the peptidoglycan chains, with concomitant formation of a 1,6-anhydrobond in the MurNAc residue.</text>
        <dbReference type="EC" id="4.2.2.n1"/>
    </reaction>
</comment>
<gene>
    <name evidence="7 9" type="primary">mltF</name>
    <name evidence="9" type="ORF">ACERLL_09920</name>
</gene>
<dbReference type="InterPro" id="IPR001638">
    <property type="entry name" value="Solute-binding_3/MltF_N"/>
</dbReference>
<reference evidence="9 10" key="1">
    <citation type="submission" date="2024-08" db="EMBL/GenBank/DDBJ databases">
        <title>Whole-genome sequencing of halo(alkali)philic microorganisms from hypersaline lakes.</title>
        <authorList>
            <person name="Sorokin D.Y."/>
            <person name="Merkel A.Y."/>
            <person name="Messina E."/>
            <person name="Yakimov M."/>
        </authorList>
    </citation>
    <scope>NUCLEOTIDE SEQUENCE [LARGE SCALE GENOMIC DNA]</scope>
    <source>
        <strain evidence="9 10">Cl-TMA</strain>
    </source>
</reference>
<keyword evidence="3 7" id="KW-0472">Membrane</keyword>
<dbReference type="PANTHER" id="PTHR35936">
    <property type="entry name" value="MEMBRANE-BOUND LYTIC MUREIN TRANSGLYCOSYLASE F"/>
    <property type="match status" value="1"/>
</dbReference>